<evidence type="ECO:0000313" key="3">
    <source>
        <dbReference type="EMBL" id="MET7013560.1"/>
    </source>
</evidence>
<dbReference type="Proteomes" id="UP001549691">
    <property type="component" value="Unassembled WGS sequence"/>
</dbReference>
<organism evidence="3 4">
    <name type="scientific">Uliginosibacterium flavum</name>
    <dbReference type="NCBI Taxonomy" id="1396831"/>
    <lineage>
        <taxon>Bacteria</taxon>
        <taxon>Pseudomonadati</taxon>
        <taxon>Pseudomonadota</taxon>
        <taxon>Betaproteobacteria</taxon>
        <taxon>Rhodocyclales</taxon>
        <taxon>Zoogloeaceae</taxon>
        <taxon>Uliginosibacterium</taxon>
    </lineage>
</organism>
<dbReference type="Gene3D" id="3.40.50.1820">
    <property type="entry name" value="alpha/beta hydrolase"/>
    <property type="match status" value="1"/>
</dbReference>
<dbReference type="EMBL" id="JBEWZI010000004">
    <property type="protein sequence ID" value="MET7013560.1"/>
    <property type="molecule type" value="Genomic_DNA"/>
</dbReference>
<comment type="caution">
    <text evidence="3">The sequence shown here is derived from an EMBL/GenBank/DDBJ whole genome shotgun (WGS) entry which is preliminary data.</text>
</comment>
<dbReference type="InterPro" id="IPR050960">
    <property type="entry name" value="AB_hydrolase_4_sf"/>
</dbReference>
<dbReference type="PIRSF" id="PIRSF005211">
    <property type="entry name" value="Ab_hydro_YheT"/>
    <property type="match status" value="1"/>
</dbReference>
<feature type="domain" description="AB hydrolase-1" evidence="2">
    <location>
        <begin position="54"/>
        <end position="295"/>
    </location>
</feature>
<dbReference type="PANTHER" id="PTHR10794:SF94">
    <property type="entry name" value="ESTERASE YHET-RELATED"/>
    <property type="match status" value="1"/>
</dbReference>
<reference evidence="3 4" key="1">
    <citation type="submission" date="2024-07" db="EMBL/GenBank/DDBJ databases">
        <title>Uliginosibacterium flavum JJ3220;KACC:17644.</title>
        <authorList>
            <person name="Kim M.K."/>
        </authorList>
    </citation>
    <scope>NUCLEOTIDE SEQUENCE [LARGE SCALE GENOMIC DNA]</scope>
    <source>
        <strain evidence="3 4">KACC:17644</strain>
    </source>
</reference>
<comment type="similarity">
    <text evidence="1">Belongs to the AB hydrolase superfamily. AB hydrolase 4 family.</text>
</comment>
<name>A0ABV2TJ55_9RHOO</name>
<protein>
    <submittedName>
        <fullName evidence="3">Hydrolase</fullName>
    </submittedName>
</protein>
<gene>
    <name evidence="3" type="ORF">ABXR19_05120</name>
</gene>
<accession>A0ABV2TJ55</accession>
<dbReference type="InterPro" id="IPR000073">
    <property type="entry name" value="AB_hydrolase_1"/>
</dbReference>
<evidence type="ECO:0000256" key="1">
    <source>
        <dbReference type="ARBA" id="ARBA00010884"/>
    </source>
</evidence>
<evidence type="ECO:0000259" key="2">
    <source>
        <dbReference type="Pfam" id="PF00561"/>
    </source>
</evidence>
<sequence length="317" mass="35409">MQYVPPTWLKGGHAQTIWPLAIKGERPAMRRKRWKTPDDDFIDVDFLPNHADQPLVILFHGLEGSSHSHYAHSLMREVAARGWNGAVVHFRGCSGEPNLHPRAYHSGDANEVDWILRRFAKKYPDVPRYAAGVSLGGNALLCWLGTRREEAQGLIARAAAISAPLDLTESGNQLARGFNKVYTKYFLHTMHQRAAEKAARFPGRFDAKKASKAKTLAQFDDAYTAPLHGFKGVEDYWRRASAKPLLMYITVPTLVLNALNDPFLPSAALPKAKHASAFVRLEQPAEGGHVGFVTGKFPGTLDWMPKRVLHYFDSFQA</sequence>
<dbReference type="InterPro" id="IPR029058">
    <property type="entry name" value="AB_hydrolase_fold"/>
</dbReference>
<dbReference type="InterPro" id="IPR012020">
    <property type="entry name" value="ABHD4"/>
</dbReference>
<keyword evidence="3" id="KW-0378">Hydrolase</keyword>
<dbReference type="SUPFAM" id="SSF53474">
    <property type="entry name" value="alpha/beta-Hydrolases"/>
    <property type="match status" value="1"/>
</dbReference>
<dbReference type="RefSeq" id="WP_354600024.1">
    <property type="nucleotide sequence ID" value="NZ_JBEWZI010000004.1"/>
</dbReference>
<dbReference type="NCBIfam" id="NF008218">
    <property type="entry name" value="PRK10985.1"/>
    <property type="match status" value="1"/>
</dbReference>
<keyword evidence="4" id="KW-1185">Reference proteome</keyword>
<proteinExistence type="inferred from homology"/>
<dbReference type="PANTHER" id="PTHR10794">
    <property type="entry name" value="ABHYDROLASE DOMAIN-CONTAINING PROTEIN"/>
    <property type="match status" value="1"/>
</dbReference>
<dbReference type="Pfam" id="PF00561">
    <property type="entry name" value="Abhydrolase_1"/>
    <property type="match status" value="1"/>
</dbReference>
<dbReference type="GO" id="GO:0016787">
    <property type="term" value="F:hydrolase activity"/>
    <property type="evidence" value="ECO:0007669"/>
    <property type="project" value="UniProtKB-KW"/>
</dbReference>
<evidence type="ECO:0000313" key="4">
    <source>
        <dbReference type="Proteomes" id="UP001549691"/>
    </source>
</evidence>